<dbReference type="InterPro" id="IPR037175">
    <property type="entry name" value="KFase_sf"/>
</dbReference>
<comment type="subunit">
    <text evidence="3">Homodimer.</text>
</comment>
<reference evidence="9" key="1">
    <citation type="submission" date="2012-02" db="EMBL/GenBank/DDBJ databases">
        <title>Complete sequence of chromosome of Methanomethylovorans hollandica DSM 15978.</title>
        <authorList>
            <person name="Lucas S."/>
            <person name="Copeland A."/>
            <person name="Lapidus A."/>
            <person name="Glavina del Rio T."/>
            <person name="Dalin E."/>
            <person name="Tice H."/>
            <person name="Bruce D."/>
            <person name="Goodwin L."/>
            <person name="Pitluck S."/>
            <person name="Peters L."/>
            <person name="Mikhailova N."/>
            <person name="Held B."/>
            <person name="Kyrpides N."/>
            <person name="Mavromatis K."/>
            <person name="Ivanova N."/>
            <person name="Brettin T."/>
            <person name="Detter J.C."/>
            <person name="Han C."/>
            <person name="Larimer F."/>
            <person name="Land M."/>
            <person name="Hauser L."/>
            <person name="Markowitz V."/>
            <person name="Cheng J.-F."/>
            <person name="Hugenholtz P."/>
            <person name="Woyke T."/>
            <person name="Wu D."/>
            <person name="Spring S."/>
            <person name="Schroeder M."/>
            <person name="Brambilla E."/>
            <person name="Klenk H.-P."/>
            <person name="Eisen J.A."/>
        </authorList>
    </citation>
    <scope>NUCLEOTIDE SEQUENCE [LARGE SCALE GENOMIC DNA]</scope>
    <source>
        <strain evidence="9">DSM 15978 / NBRC 107637 / DMS1</strain>
    </source>
</reference>
<comment type="pathway">
    <text evidence="2">Amino-acid degradation.</text>
</comment>
<dbReference type="Proteomes" id="UP000010866">
    <property type="component" value="Chromosome"/>
</dbReference>
<evidence type="ECO:0000256" key="7">
    <source>
        <dbReference type="ARBA" id="ARBA00023079"/>
    </source>
</evidence>
<dbReference type="HOGENOM" id="CLU_030671_3_1_2"/>
<evidence type="ECO:0000256" key="2">
    <source>
        <dbReference type="ARBA" id="ARBA00005023"/>
    </source>
</evidence>
<dbReference type="KEGG" id="mhz:Metho_0574"/>
<dbReference type="FunFam" id="3.50.30.50:FF:000001">
    <property type="entry name" value="Kynurenine formamidase"/>
    <property type="match status" value="1"/>
</dbReference>
<evidence type="ECO:0000256" key="5">
    <source>
        <dbReference type="ARBA" id="ARBA00022801"/>
    </source>
</evidence>
<comment type="cofactor">
    <cofactor evidence="1">
        <name>Zn(2+)</name>
        <dbReference type="ChEBI" id="CHEBI:29105"/>
    </cofactor>
</comment>
<accession>L0KXZ3</accession>
<keyword evidence="6" id="KW-0862">Zinc</keyword>
<evidence type="ECO:0000256" key="4">
    <source>
        <dbReference type="ARBA" id="ARBA00022723"/>
    </source>
</evidence>
<keyword evidence="9" id="KW-1185">Reference proteome</keyword>
<proteinExistence type="predicted"/>
<evidence type="ECO:0000313" key="8">
    <source>
        <dbReference type="EMBL" id="AGB48839.1"/>
    </source>
</evidence>
<evidence type="ECO:0000256" key="1">
    <source>
        <dbReference type="ARBA" id="ARBA00001947"/>
    </source>
</evidence>
<keyword evidence="4" id="KW-0479">Metal-binding</keyword>
<dbReference type="PANTHER" id="PTHR31118:SF12">
    <property type="entry name" value="CYCLASE-LIKE PROTEIN 2"/>
    <property type="match status" value="1"/>
</dbReference>
<evidence type="ECO:0000256" key="6">
    <source>
        <dbReference type="ARBA" id="ARBA00022833"/>
    </source>
</evidence>
<dbReference type="InterPro" id="IPR007325">
    <property type="entry name" value="KFase/CYL"/>
</dbReference>
<gene>
    <name evidence="8" type="ordered locus">Metho_0574</name>
</gene>
<keyword evidence="5 8" id="KW-0378">Hydrolase</keyword>
<dbReference type="STRING" id="867904.Metho_0574"/>
<dbReference type="GO" id="GO:0004061">
    <property type="term" value="F:arylformamidase activity"/>
    <property type="evidence" value="ECO:0007669"/>
    <property type="project" value="InterPro"/>
</dbReference>
<dbReference type="SUPFAM" id="SSF102198">
    <property type="entry name" value="Putative cyclase"/>
    <property type="match status" value="1"/>
</dbReference>
<evidence type="ECO:0000313" key="9">
    <source>
        <dbReference type="Proteomes" id="UP000010866"/>
    </source>
</evidence>
<organism evidence="8 9">
    <name type="scientific">Methanomethylovorans hollandica (strain DSM 15978 / NBRC 107637 / DMS1)</name>
    <dbReference type="NCBI Taxonomy" id="867904"/>
    <lineage>
        <taxon>Archaea</taxon>
        <taxon>Methanobacteriati</taxon>
        <taxon>Methanobacteriota</taxon>
        <taxon>Stenosarchaea group</taxon>
        <taxon>Methanomicrobia</taxon>
        <taxon>Methanosarcinales</taxon>
        <taxon>Methanosarcinaceae</taxon>
        <taxon>Methanomethylovorans</taxon>
    </lineage>
</organism>
<name>L0KXZ3_METHD</name>
<dbReference type="Pfam" id="PF04199">
    <property type="entry name" value="Cyclase"/>
    <property type="match status" value="1"/>
</dbReference>
<evidence type="ECO:0000256" key="3">
    <source>
        <dbReference type="ARBA" id="ARBA00011738"/>
    </source>
</evidence>
<sequence>MIFKGKRIIDITRAIKQGMPVYPGDPEPVIEQVCSIEKDGFALSTIFMGSHTGTHVDAPSHVLEGGTSADMLLPESLMGRAVLLDMKHSGGFISAEELDVAWKAIKPGEGIEVLLLKTGIPCLVEAAENFCLEENIAFWARDKGLKVLGIDAFSIENGKSLPLHRSLLSRKINIIECLDLELVEEGMYTFICLPLKITGCDGAPARAILIEE</sequence>
<protein>
    <submittedName>
        <fullName evidence="8">Putative metal-dependent hydrolase</fullName>
    </submittedName>
</protein>
<dbReference type="EMBL" id="CP003362">
    <property type="protein sequence ID" value="AGB48839.1"/>
    <property type="molecule type" value="Genomic_DNA"/>
</dbReference>
<dbReference type="Gene3D" id="3.50.30.50">
    <property type="entry name" value="Putative cyclase"/>
    <property type="match status" value="1"/>
</dbReference>
<dbReference type="GO" id="GO:0046872">
    <property type="term" value="F:metal ion binding"/>
    <property type="evidence" value="ECO:0007669"/>
    <property type="project" value="UniProtKB-KW"/>
</dbReference>
<dbReference type="AlphaFoldDB" id="L0KXZ3"/>
<dbReference type="PANTHER" id="PTHR31118">
    <property type="entry name" value="CYCLASE-LIKE PROTEIN 2"/>
    <property type="match status" value="1"/>
</dbReference>
<keyword evidence="7" id="KW-0823">Tryptophan catabolism</keyword>
<dbReference type="GO" id="GO:0019441">
    <property type="term" value="P:L-tryptophan catabolic process to kynurenine"/>
    <property type="evidence" value="ECO:0007669"/>
    <property type="project" value="InterPro"/>
</dbReference>